<keyword evidence="3" id="KW-0614">Plasmid</keyword>
<dbReference type="PANTHER" id="PTHR21028:SF2">
    <property type="entry name" value="CYTH DOMAIN-CONTAINING PROTEIN"/>
    <property type="match status" value="1"/>
</dbReference>
<dbReference type="SMART" id="SM01118">
    <property type="entry name" value="CYTH"/>
    <property type="match status" value="1"/>
</dbReference>
<geneLocation type="plasmid" evidence="3 4">
    <name>unnamed1</name>
</geneLocation>
<name>A0ABY6GEZ5_9BURK</name>
<proteinExistence type="predicted"/>
<dbReference type="CDD" id="cd07890">
    <property type="entry name" value="CYTH-like_AC_IV-like"/>
    <property type="match status" value="1"/>
</dbReference>
<dbReference type="PROSITE" id="PS51707">
    <property type="entry name" value="CYTH"/>
    <property type="match status" value="1"/>
</dbReference>
<dbReference type="Pfam" id="PF01928">
    <property type="entry name" value="CYTH"/>
    <property type="match status" value="1"/>
</dbReference>
<dbReference type="PANTHER" id="PTHR21028">
    <property type="entry name" value="SI:CH211-156B7.4"/>
    <property type="match status" value="1"/>
</dbReference>
<dbReference type="InterPro" id="IPR033469">
    <property type="entry name" value="CYTH-like_dom_sf"/>
</dbReference>
<evidence type="ECO:0000259" key="1">
    <source>
        <dbReference type="PROSITE" id="PS51707"/>
    </source>
</evidence>
<dbReference type="SUPFAM" id="SSF55154">
    <property type="entry name" value="CYTH-like phosphatases"/>
    <property type="match status" value="1"/>
</dbReference>
<dbReference type="Proteomes" id="UP001162800">
    <property type="component" value="Plasmid unnamed1"/>
</dbReference>
<protein>
    <submittedName>
        <fullName evidence="3">Class IV adenylate cyclase</fullName>
    </submittedName>
</protein>
<dbReference type="EMBL" id="CP106882">
    <property type="protein sequence ID" value="UYG53660.1"/>
    <property type="molecule type" value="Genomic_DNA"/>
</dbReference>
<organism evidence="3 4">
    <name type="scientific">Comamonas endophytica</name>
    <dbReference type="NCBI Taxonomy" id="2949090"/>
    <lineage>
        <taxon>Bacteria</taxon>
        <taxon>Pseudomonadati</taxon>
        <taxon>Pseudomonadota</taxon>
        <taxon>Betaproteobacteria</taxon>
        <taxon>Burkholderiales</taxon>
        <taxon>Comamonadaceae</taxon>
        <taxon>Comamonas</taxon>
    </lineage>
</organism>
<dbReference type="InterPro" id="IPR023577">
    <property type="entry name" value="CYTH_domain"/>
</dbReference>
<keyword evidence="4" id="KW-1185">Reference proteome</keyword>
<dbReference type="InterPro" id="IPR008173">
    <property type="entry name" value="Adenylyl_cyclase_CyaB"/>
</dbReference>
<dbReference type="EMBL" id="CP106882">
    <property type="protein sequence ID" value="UYG53613.1"/>
    <property type="molecule type" value="Genomic_DNA"/>
</dbReference>
<dbReference type="Gene3D" id="2.40.320.10">
    <property type="entry name" value="Hypothetical Protein Pfu-838710-001"/>
    <property type="match status" value="1"/>
</dbReference>
<reference evidence="3" key="1">
    <citation type="submission" date="2022-09" db="EMBL/GenBank/DDBJ databases">
        <title>The complete genome of Acidovorax sp. 5MLIR.</title>
        <authorList>
            <person name="Liu L."/>
            <person name="Yue J."/>
            <person name="Yang F."/>
            <person name="Yuan J."/>
            <person name="Li L."/>
        </authorList>
    </citation>
    <scope>NUCLEOTIDE SEQUENCE</scope>
    <source>
        <strain evidence="3">5MLIR</strain>
        <plasmid evidence="3">unnamed1</plasmid>
    </source>
</reference>
<dbReference type="RefSeq" id="WP_231044842.1">
    <property type="nucleotide sequence ID" value="NZ_CP106882.1"/>
</dbReference>
<evidence type="ECO:0000313" key="4">
    <source>
        <dbReference type="Proteomes" id="UP001162800"/>
    </source>
</evidence>
<accession>A0ABY6GEZ5</accession>
<evidence type="ECO:0000313" key="2">
    <source>
        <dbReference type="EMBL" id="UYG53613.1"/>
    </source>
</evidence>
<gene>
    <name evidence="3" type="ORF">M9799_17115</name>
    <name evidence="2" type="ORF">M9799_19850</name>
</gene>
<evidence type="ECO:0000313" key="3">
    <source>
        <dbReference type="EMBL" id="UYG53660.1"/>
    </source>
</evidence>
<sequence>MPRNVEIKARIADIEQVACLAAALADHGPTEIFQDDTFFRCAKGRLKLREFAAGHGELIFYRRPGQAGPKASFYLRTATSEPAHLRAALALAYGVSGQVVKRRRLFLAGRTRIHPDQVQGLGSFLELEVVLEEDEPMDGGVREAESLMRRLGIDVAQCVEQAYVDLLAGDAR</sequence>
<feature type="domain" description="CYTH" evidence="1">
    <location>
        <begin position="2"/>
        <end position="169"/>
    </location>
</feature>